<name>A0A923MW90_9FLAO</name>
<dbReference type="EMBL" id="JACRUL010000001">
    <property type="protein sequence ID" value="MBC5842844.1"/>
    <property type="molecule type" value="Genomic_DNA"/>
</dbReference>
<dbReference type="AlphaFoldDB" id="A0A923MW90"/>
<protein>
    <submittedName>
        <fullName evidence="1">Uncharacterized protein</fullName>
    </submittedName>
</protein>
<dbReference type="RefSeq" id="WP_187016548.1">
    <property type="nucleotide sequence ID" value="NZ_JACRUK010000001.1"/>
</dbReference>
<gene>
    <name evidence="1" type="ORF">H8R25_00095</name>
</gene>
<organism evidence="1 2">
    <name type="scientific">Flavobacterium muglaense</name>
    <dbReference type="NCBI Taxonomy" id="2764716"/>
    <lineage>
        <taxon>Bacteria</taxon>
        <taxon>Pseudomonadati</taxon>
        <taxon>Bacteroidota</taxon>
        <taxon>Flavobacteriia</taxon>
        <taxon>Flavobacteriales</taxon>
        <taxon>Flavobacteriaceae</taxon>
        <taxon>Flavobacterium</taxon>
    </lineage>
</organism>
<sequence>MDNQDKLFNQIKQAAHQAEDQPFAGMDKVWARVDEKLDQEALVTKTKVWKKVAIAASVLLVVSLGYQLTKTNTAVPVIEKSVVVQEATTTEPTDQKIGTSTLLDTLKIKKAIEEQTQIATATTIQKTEAVAVQEPKLELSDKAIVHEKAILARQSQAKSSNRFNRGTIYEAKEVESAYETQVARAAVAEVQKAPANNAPLVVINDALVSSKKYKSVMDAKNSLTDTYEDELESLVVLDEPLYIINGVEYSEESLFGQHPTSPYAPLSKQKIESLTVLQNEKAIEKYGEKGKKGVVIISTKNGKPLPK</sequence>
<evidence type="ECO:0000313" key="1">
    <source>
        <dbReference type="EMBL" id="MBC5842844.1"/>
    </source>
</evidence>
<evidence type="ECO:0000313" key="2">
    <source>
        <dbReference type="Proteomes" id="UP000641454"/>
    </source>
</evidence>
<dbReference type="Proteomes" id="UP000641454">
    <property type="component" value="Unassembled WGS sequence"/>
</dbReference>
<proteinExistence type="predicted"/>
<reference evidence="1 2" key="1">
    <citation type="submission" date="2020-08" db="EMBL/GenBank/DDBJ databases">
        <title>Description of novel Flavobacterium F-392 isolate.</title>
        <authorList>
            <person name="Saticioglu I.B."/>
            <person name="Duman M."/>
            <person name="Altun S."/>
        </authorList>
    </citation>
    <scope>NUCLEOTIDE SEQUENCE [LARGE SCALE GENOMIC DNA]</scope>
    <source>
        <strain evidence="1 2">F-392</strain>
    </source>
</reference>
<keyword evidence="2" id="KW-1185">Reference proteome</keyword>
<comment type="caution">
    <text evidence="1">The sequence shown here is derived from an EMBL/GenBank/DDBJ whole genome shotgun (WGS) entry which is preliminary data.</text>
</comment>
<accession>A0A923MW90</accession>